<proteinExistence type="inferred from homology"/>
<evidence type="ECO:0000256" key="1">
    <source>
        <dbReference type="ARBA" id="ARBA00010646"/>
    </source>
</evidence>
<dbReference type="InterPro" id="IPR002053">
    <property type="entry name" value="Glyco_hydro_25"/>
</dbReference>
<dbReference type="Proteomes" id="UP001165136">
    <property type="component" value="Unassembled WGS sequence"/>
</dbReference>
<dbReference type="AlphaFoldDB" id="A0A9W6VKB4"/>
<evidence type="ECO:0008006" key="4">
    <source>
        <dbReference type="Google" id="ProtNLM"/>
    </source>
</evidence>
<dbReference type="Gene3D" id="3.20.20.80">
    <property type="entry name" value="Glycosidases"/>
    <property type="match status" value="1"/>
</dbReference>
<dbReference type="PROSITE" id="PS51904">
    <property type="entry name" value="GLYCOSYL_HYDROL_F25_2"/>
    <property type="match status" value="1"/>
</dbReference>
<accession>A0A9W6VKB4</accession>
<comment type="caution">
    <text evidence="2">The sequence shown here is derived from an EMBL/GenBank/DDBJ whole genome shotgun (WGS) entry which is preliminary data.</text>
</comment>
<dbReference type="GO" id="GO:0009253">
    <property type="term" value="P:peptidoglycan catabolic process"/>
    <property type="evidence" value="ECO:0007669"/>
    <property type="project" value="InterPro"/>
</dbReference>
<evidence type="ECO:0000313" key="2">
    <source>
        <dbReference type="EMBL" id="GLY70282.1"/>
    </source>
</evidence>
<keyword evidence="3" id="KW-1185">Reference proteome</keyword>
<gene>
    <name evidence="2" type="ORF">Atai01_69010</name>
</gene>
<dbReference type="SUPFAM" id="SSF51445">
    <property type="entry name" value="(Trans)glycosidases"/>
    <property type="match status" value="1"/>
</dbReference>
<dbReference type="GO" id="GO:0003796">
    <property type="term" value="F:lysozyme activity"/>
    <property type="evidence" value="ECO:0007669"/>
    <property type="project" value="InterPro"/>
</dbReference>
<organism evidence="2 3">
    <name type="scientific">Amycolatopsis taiwanensis</name>
    <dbReference type="NCBI Taxonomy" id="342230"/>
    <lineage>
        <taxon>Bacteria</taxon>
        <taxon>Bacillati</taxon>
        <taxon>Actinomycetota</taxon>
        <taxon>Actinomycetes</taxon>
        <taxon>Pseudonocardiales</taxon>
        <taxon>Pseudonocardiaceae</taxon>
        <taxon>Amycolatopsis</taxon>
    </lineage>
</organism>
<dbReference type="GO" id="GO:0016998">
    <property type="term" value="P:cell wall macromolecule catabolic process"/>
    <property type="evidence" value="ECO:0007669"/>
    <property type="project" value="InterPro"/>
</dbReference>
<sequence>MKASEGTAYLNPMFDTNYAGSANAGLVRGGYHFALPDESSGAAQAMFFLSHGAG</sequence>
<dbReference type="Pfam" id="PF01183">
    <property type="entry name" value="Glyco_hydro_25"/>
    <property type="match status" value="1"/>
</dbReference>
<reference evidence="2" key="1">
    <citation type="submission" date="2023-03" db="EMBL/GenBank/DDBJ databases">
        <title>Amycolatopsis taiwanensis NBRC 103393.</title>
        <authorList>
            <person name="Ichikawa N."/>
            <person name="Sato H."/>
            <person name="Tonouchi N."/>
        </authorList>
    </citation>
    <scope>NUCLEOTIDE SEQUENCE</scope>
    <source>
        <strain evidence="2">NBRC 103393</strain>
    </source>
</reference>
<dbReference type="EMBL" id="BSTI01000021">
    <property type="protein sequence ID" value="GLY70282.1"/>
    <property type="molecule type" value="Genomic_DNA"/>
</dbReference>
<dbReference type="InterPro" id="IPR017853">
    <property type="entry name" value="GH"/>
</dbReference>
<name>A0A9W6VKB4_9PSEU</name>
<comment type="similarity">
    <text evidence="1">Belongs to the glycosyl hydrolase 25 family.</text>
</comment>
<evidence type="ECO:0000313" key="3">
    <source>
        <dbReference type="Proteomes" id="UP001165136"/>
    </source>
</evidence>
<protein>
    <recommendedName>
        <fullName evidence="4">Hydrolase</fullName>
    </recommendedName>
</protein>